<comment type="caution">
    <text evidence="2">The sequence shown here is derived from an EMBL/GenBank/DDBJ whole genome shotgun (WGS) entry which is preliminary data.</text>
</comment>
<feature type="non-terminal residue" evidence="2">
    <location>
        <position position="1"/>
    </location>
</feature>
<protein>
    <recommendedName>
        <fullName evidence="1">Partial AB-hydrolase lipase domain-containing protein</fullName>
    </recommendedName>
</protein>
<dbReference type="InterPro" id="IPR029058">
    <property type="entry name" value="AB_hydrolase_fold"/>
</dbReference>
<evidence type="ECO:0000313" key="3">
    <source>
        <dbReference type="Proteomes" id="UP001162164"/>
    </source>
</evidence>
<dbReference type="Gene3D" id="3.40.50.1820">
    <property type="entry name" value="alpha/beta hydrolase"/>
    <property type="match status" value="2"/>
</dbReference>
<dbReference type="Pfam" id="PF04083">
    <property type="entry name" value="Abhydro_lipase"/>
    <property type="match status" value="1"/>
</dbReference>
<dbReference type="InterPro" id="IPR006693">
    <property type="entry name" value="AB_hydrolase_lipase"/>
</dbReference>
<keyword evidence="3" id="KW-1185">Reference proteome</keyword>
<reference evidence="2" key="1">
    <citation type="journal article" date="2023" name="Insect Mol. Biol.">
        <title>Genome sequencing provides insights into the evolution of gene families encoding plant cell wall-degrading enzymes in longhorned beetles.</title>
        <authorList>
            <person name="Shin N.R."/>
            <person name="Okamura Y."/>
            <person name="Kirsch R."/>
            <person name="Pauchet Y."/>
        </authorList>
    </citation>
    <scope>NUCLEOTIDE SEQUENCE</scope>
    <source>
        <strain evidence="2">MMC_N1</strain>
    </source>
</reference>
<dbReference type="EMBL" id="JAPWTJ010000452">
    <property type="protein sequence ID" value="KAJ8978312.1"/>
    <property type="molecule type" value="Genomic_DNA"/>
</dbReference>
<gene>
    <name evidence="2" type="ORF">NQ317_008184</name>
</gene>
<accession>A0ABQ9JK95</accession>
<name>A0ABQ9JK95_9CUCU</name>
<organism evidence="2 3">
    <name type="scientific">Molorchus minor</name>
    <dbReference type="NCBI Taxonomy" id="1323400"/>
    <lineage>
        <taxon>Eukaryota</taxon>
        <taxon>Metazoa</taxon>
        <taxon>Ecdysozoa</taxon>
        <taxon>Arthropoda</taxon>
        <taxon>Hexapoda</taxon>
        <taxon>Insecta</taxon>
        <taxon>Pterygota</taxon>
        <taxon>Neoptera</taxon>
        <taxon>Endopterygota</taxon>
        <taxon>Coleoptera</taxon>
        <taxon>Polyphaga</taxon>
        <taxon>Cucujiformia</taxon>
        <taxon>Chrysomeloidea</taxon>
        <taxon>Cerambycidae</taxon>
        <taxon>Lamiinae</taxon>
        <taxon>Monochamini</taxon>
        <taxon>Molorchus</taxon>
    </lineage>
</organism>
<dbReference type="Proteomes" id="UP001162164">
    <property type="component" value="Unassembled WGS sequence"/>
</dbReference>
<dbReference type="SUPFAM" id="SSF53474">
    <property type="entry name" value="alpha/beta-Hydrolases"/>
    <property type="match status" value="1"/>
</dbReference>
<sequence>PDIIARHGYPSESHTVITEDGYLLNIHRIPGTKSGQRGGQPVFLQHGLLGSSADWIINGNNFARYVYRLLQILSFLLADKGYDVWLGNARGNTYSKAHISIPVESAKYWNFSWHEMGTRDLPAELYYISNITGKPAPVAYMAYIKSPIRYLAPFSSDYAWLAKYLGLNQFLPNEKILKFLAFECELFKVNKEICENLIFIICGFDKHELNEKILPIILTKDPSGTSTKTVIHYAQEVRNSGNFQQFDYGSKGNILQYGTLVPPKYKITNIKRPIYLMYAENDWLASPQVGTLKLICP</sequence>
<dbReference type="PANTHER" id="PTHR11005">
    <property type="entry name" value="LYSOSOMAL ACID LIPASE-RELATED"/>
    <property type="match status" value="1"/>
</dbReference>
<feature type="domain" description="Partial AB-hydrolase lipase" evidence="1">
    <location>
        <begin position="2"/>
        <end position="59"/>
    </location>
</feature>
<evidence type="ECO:0000259" key="1">
    <source>
        <dbReference type="Pfam" id="PF04083"/>
    </source>
</evidence>
<proteinExistence type="predicted"/>
<evidence type="ECO:0000313" key="2">
    <source>
        <dbReference type="EMBL" id="KAJ8978312.1"/>
    </source>
</evidence>